<evidence type="ECO:0000256" key="8">
    <source>
        <dbReference type="ARBA" id="ARBA00059516"/>
    </source>
</evidence>
<evidence type="ECO:0000256" key="9">
    <source>
        <dbReference type="ARBA" id="ARBA00066412"/>
    </source>
</evidence>
<dbReference type="CDD" id="cd10809">
    <property type="entry name" value="GH38N_AMII_GMII_SfManIII_like"/>
    <property type="match status" value="1"/>
</dbReference>
<dbReference type="PANTHER" id="PTHR11607:SF3">
    <property type="entry name" value="LYSOSOMAL ALPHA-MANNOSIDASE"/>
    <property type="match status" value="1"/>
</dbReference>
<dbReference type="Pfam" id="PF07748">
    <property type="entry name" value="Glyco_hydro_38C"/>
    <property type="match status" value="1"/>
</dbReference>
<comment type="cofactor">
    <cofactor evidence="1">
        <name>Zn(2+)</name>
        <dbReference type="ChEBI" id="CHEBI:29105"/>
    </cofactor>
</comment>
<dbReference type="PANTHER" id="PTHR11607">
    <property type="entry name" value="ALPHA-MANNOSIDASE"/>
    <property type="match status" value="1"/>
</dbReference>
<dbReference type="InterPro" id="IPR027291">
    <property type="entry name" value="Glyco_hydro_38_N_sf"/>
</dbReference>
<evidence type="ECO:0000256" key="1">
    <source>
        <dbReference type="ARBA" id="ARBA00001947"/>
    </source>
</evidence>
<proteinExistence type="inferred from homology"/>
<feature type="transmembrane region" description="Helical" evidence="13">
    <location>
        <begin position="9"/>
        <end position="28"/>
    </location>
</feature>
<feature type="domain" description="Glycoside hydrolase family 38 central" evidence="14">
    <location>
        <begin position="495"/>
        <end position="584"/>
    </location>
</feature>
<dbReference type="FunFam" id="1.20.1270.50:FF:000001">
    <property type="entry name" value="Alpha-mannosidase"/>
    <property type="match status" value="1"/>
</dbReference>
<dbReference type="InterPro" id="IPR028995">
    <property type="entry name" value="Glyco_hydro_57/38_cen_sf"/>
</dbReference>
<keyword evidence="13" id="KW-1133">Transmembrane helix</keyword>
<comment type="function">
    <text evidence="8">Catalyzes the first committed step in the biosynthesis of complex N-glycans. It controls conversion of high mannose to complex N-glycans; the final hydrolytic step in the N-glycan maturation pathway.</text>
</comment>
<keyword evidence="13" id="KW-0812">Transmembrane</keyword>
<accession>A0AA85AIS0</accession>
<dbReference type="InterPro" id="IPR037094">
    <property type="entry name" value="Glyco_hydro_38_cen_sf"/>
</dbReference>
<evidence type="ECO:0000256" key="11">
    <source>
        <dbReference type="ARBA" id="ARBA00093232"/>
    </source>
</evidence>
<dbReference type="SUPFAM" id="SSF88713">
    <property type="entry name" value="Glycoside hydrolase/deacetylase"/>
    <property type="match status" value="1"/>
</dbReference>
<evidence type="ECO:0000256" key="10">
    <source>
        <dbReference type="ARBA" id="ARBA00083602"/>
    </source>
</evidence>
<keyword evidence="6" id="KW-1015">Disulfide bond</keyword>
<keyword evidence="13" id="KW-0472">Membrane</keyword>
<dbReference type="InterPro" id="IPR011682">
    <property type="entry name" value="Glyco_hydro_38_C"/>
</dbReference>
<dbReference type="GO" id="GO:0006013">
    <property type="term" value="P:mannose metabolic process"/>
    <property type="evidence" value="ECO:0007669"/>
    <property type="project" value="InterPro"/>
</dbReference>
<evidence type="ECO:0000256" key="13">
    <source>
        <dbReference type="SAM" id="Phobius"/>
    </source>
</evidence>
<evidence type="ECO:0000256" key="12">
    <source>
        <dbReference type="SAM" id="MobiDB-lite"/>
    </source>
</evidence>
<dbReference type="GO" id="GO:0000139">
    <property type="term" value="C:Golgi membrane"/>
    <property type="evidence" value="ECO:0007669"/>
    <property type="project" value="TreeGrafter"/>
</dbReference>
<dbReference type="Gene3D" id="3.20.110.10">
    <property type="entry name" value="Glycoside hydrolase 38, N terminal domain"/>
    <property type="match status" value="1"/>
</dbReference>
<evidence type="ECO:0000259" key="14">
    <source>
        <dbReference type="SMART" id="SM00872"/>
    </source>
</evidence>
<dbReference type="GO" id="GO:0046872">
    <property type="term" value="F:metal ion binding"/>
    <property type="evidence" value="ECO:0007669"/>
    <property type="project" value="UniProtKB-KW"/>
</dbReference>
<feature type="region of interest" description="Disordered" evidence="12">
    <location>
        <begin position="64"/>
        <end position="85"/>
    </location>
</feature>
<evidence type="ECO:0000256" key="5">
    <source>
        <dbReference type="ARBA" id="ARBA00022833"/>
    </source>
</evidence>
<dbReference type="WBParaSite" id="SMRG1_84760.1">
    <property type="protein sequence ID" value="SMRG1_84760.1"/>
    <property type="gene ID" value="SMRG1_84760"/>
</dbReference>
<evidence type="ECO:0000256" key="6">
    <source>
        <dbReference type="ARBA" id="ARBA00023157"/>
    </source>
</evidence>
<keyword evidence="5" id="KW-0862">Zinc</keyword>
<organism evidence="15 16">
    <name type="scientific">Schistosoma margrebowiei</name>
    <dbReference type="NCBI Taxonomy" id="48269"/>
    <lineage>
        <taxon>Eukaryota</taxon>
        <taxon>Metazoa</taxon>
        <taxon>Spiralia</taxon>
        <taxon>Lophotrochozoa</taxon>
        <taxon>Platyhelminthes</taxon>
        <taxon>Trematoda</taxon>
        <taxon>Digenea</taxon>
        <taxon>Strigeidida</taxon>
        <taxon>Schistosomatoidea</taxon>
        <taxon>Schistosomatidae</taxon>
        <taxon>Schistosoma</taxon>
    </lineage>
</organism>
<dbReference type="Pfam" id="PF09261">
    <property type="entry name" value="Alpha-mann_mid"/>
    <property type="match status" value="1"/>
</dbReference>
<dbReference type="AlphaFoldDB" id="A0AA85AIS0"/>
<keyword evidence="7" id="KW-0326">Glycosidase</keyword>
<dbReference type="GO" id="GO:0030246">
    <property type="term" value="F:carbohydrate binding"/>
    <property type="evidence" value="ECO:0007669"/>
    <property type="project" value="InterPro"/>
</dbReference>
<dbReference type="SMART" id="SM00872">
    <property type="entry name" value="Alpha-mann_mid"/>
    <property type="match status" value="1"/>
</dbReference>
<dbReference type="GO" id="GO:0004572">
    <property type="term" value="F:mannosyl-oligosaccharide 1,3-1,6-alpha-mannosidase activity"/>
    <property type="evidence" value="ECO:0007669"/>
    <property type="project" value="UniProtKB-EC"/>
</dbReference>
<evidence type="ECO:0000313" key="15">
    <source>
        <dbReference type="Proteomes" id="UP000050790"/>
    </source>
</evidence>
<comment type="similarity">
    <text evidence="2">Belongs to the glycosyl hydrolase 38 family.</text>
</comment>
<evidence type="ECO:0000256" key="7">
    <source>
        <dbReference type="ARBA" id="ARBA00023295"/>
    </source>
</evidence>
<evidence type="ECO:0000256" key="3">
    <source>
        <dbReference type="ARBA" id="ARBA00022723"/>
    </source>
</evidence>
<dbReference type="SUPFAM" id="SSF74650">
    <property type="entry name" value="Galactose mutarotase-like"/>
    <property type="match status" value="1"/>
</dbReference>
<evidence type="ECO:0000256" key="4">
    <source>
        <dbReference type="ARBA" id="ARBA00022801"/>
    </source>
</evidence>
<dbReference type="SUPFAM" id="SSF88688">
    <property type="entry name" value="Families 57/38 glycoside transferase middle domain"/>
    <property type="match status" value="1"/>
</dbReference>
<dbReference type="InterPro" id="IPR000602">
    <property type="entry name" value="Glyco_hydro_38_N"/>
</dbReference>
<keyword evidence="3" id="KW-0479">Metal-binding</keyword>
<dbReference type="EC" id="3.2.1.114" evidence="9"/>
<dbReference type="Gene3D" id="1.20.1270.50">
    <property type="entry name" value="Glycoside hydrolase family 38, central domain"/>
    <property type="match status" value="1"/>
</dbReference>
<protein>
    <recommendedName>
        <fullName evidence="9">mannosyl-oligosaccharide 1,3-1,6-alpha-mannosidase</fullName>
        <ecNumber evidence="9">3.2.1.114</ecNumber>
    </recommendedName>
    <alternativeName>
        <fullName evidence="10">Mannosyl-oligosaccharide 1,3-1,6-alpha-mannosidase</fullName>
    </alternativeName>
</protein>
<comment type="catalytic activity">
    <reaction evidence="11">
        <text>N(4)-{beta-D-GlcNAc-(1-&gt;2)-alpha-D-Man-(1-&gt;3)-[alpha-D-Man-(1-&gt;3)-[alpha-D-Man-(1-&gt;6)]-alpha-D-Man-(1-&gt;6)]-beta-D-Man-(1-&gt;4)-beta-D-GlcNAc-(1-&gt;4)-beta-D-GlcNAc}-L-asparaginyl-[protein] + 2 H2O = 2 alpha-D-mannopyranose + an N(4)-{beta-D-GlcNAc-(1-&gt;2)-alpha-D-Man-(1-&gt;3)-[alpha-D-Man-(1-&gt;6)]-beta-D-Man-(1-&gt;4)-beta-D-GlcNAc-(1-&gt;4)-beta-D-GlcNAc}-L-asparaginyl-[protein]</text>
        <dbReference type="Rhea" id="RHEA:56052"/>
        <dbReference type="Rhea" id="RHEA-COMP:14368"/>
        <dbReference type="Rhea" id="RHEA-COMP:14369"/>
        <dbReference type="ChEBI" id="CHEBI:15377"/>
        <dbReference type="ChEBI" id="CHEBI:28729"/>
        <dbReference type="ChEBI" id="CHEBI:60615"/>
        <dbReference type="ChEBI" id="CHEBI:60625"/>
        <dbReference type="EC" id="3.2.1.114"/>
    </reaction>
</comment>
<dbReference type="GO" id="GO:0006491">
    <property type="term" value="P:N-glycan processing"/>
    <property type="evidence" value="ECO:0007669"/>
    <property type="project" value="TreeGrafter"/>
</dbReference>
<dbReference type="InterPro" id="IPR011330">
    <property type="entry name" value="Glyco_hydro/deAcase_b/a-brl"/>
</dbReference>
<dbReference type="Pfam" id="PF01074">
    <property type="entry name" value="Glyco_hydro_38N"/>
    <property type="match status" value="1"/>
</dbReference>
<name>A0AA85AIS0_9TREM</name>
<keyword evidence="4" id="KW-0378">Hydrolase</keyword>
<sequence>MRLRLVRSLYIILLCTVFTLYVIMQYYGESREKNLLTLKNTLKDFREKPQDVLSMPWLADMPAGQQWSTDKPRPGSRDIPSQLPTNKLKATVDSGKSKHPNIETFQAPVCPKIDNNYSVNTTYQMNNIYNQLAFDDQPGGVWTQGFPIEYKMDQWKDQPLEVFIVPFSHHDPGWVKTFERYFVTETKPILDATLTTLSEREESRFVYSEVSYLDSWVNTLSEEQKQAFKKLLLNGHWEIVSGGWVMPDEAVTHYYPIIDQFIEGHHWLLEHFDYRPNVTWSIDPFGQSSTMPYIAKKLGFSQMIINRVHYEVKKYLASRKALEFMWHQPWDTAGSHSILAHMFPFFSYDVPHTCGPEPAVCCQFDFIRMERYGCPWKKSPVLIDDSNVAARADMLADQYRKKATLYNNSGLVLIPLGDDFRYQSTHEWNFQLDNYNKLIQHINSNPSYRMKIRFSTLSNYFHALNERVNKMNLALSASFPSLSGDFFTYADRQHDYWSGYYNSYPYEKFLSRVLESELRTAEILYSFARQSVGRIQSVAQLIPLIANLYQNLTTVRRNLGLFQHHDAIPGTARPEVMLDYSERLLRAVDAARKVITISSAYLLLLPSMLKSDIEFSNRRRLPVSSQFKQTLIQLNDEYERKTDNSNDTISHGFYSLEDNLHHHQYSEPILIDFFENNNNADVENTRRIYIFNPSTRNHSKIITLHVKSHLMNFKAKQIMSNSMEILNHQLNIQLEHSSTNVPNDFQHEQQDVSLLYLSPVKLYPLSFTCIELKLTSMPTSSSMLQVNPQLIPVINDADILVHNRPQLFIENDYIQLEFDSKTGYLQKMLNKLTGQSVEMKINFIQYKSLEGDSHSGAYLFIPNEVAEPSPNPKSYRYTKGNLVDEVIVYTQYVTHKVRLYKSSGLQSQFIEIENIANIKVSRPTDIDIFMTIQTNLLNKDRVFYTDSNCFQFIQRQYYDKIPLQGNVYPVACGAYIEQEMNDSDDRSHTKQYQRLNLFTSHPTGVVSPKVGQINVWIDRRSSRDDSRGVQSNLDGEWIVKSQLHLFTEIISIDKTQKIAIPSLSIFSQQILNDLLRPIHRFYVNQPDLNNLLVTEYNLIPKSGLPCDYELVTMKTFHNIKIPIKFHAAPNTQVGVILRRHAPVCYASNLPKIDFYSECFNNHVEQNELNIHELFGSIQLKYAIQTNLTMIPSFVSSMIDDDNNRYQSSKMNRIHVNSMEIEAYYLV</sequence>
<reference evidence="16" key="1">
    <citation type="submission" date="2023-11" db="UniProtKB">
        <authorList>
            <consortium name="WormBaseParasite"/>
        </authorList>
    </citation>
    <scope>IDENTIFICATION</scope>
</reference>
<dbReference type="InterPro" id="IPR011013">
    <property type="entry name" value="Gal_mutarotase_sf_dom"/>
</dbReference>
<dbReference type="InterPro" id="IPR015341">
    <property type="entry name" value="Glyco_hydro_38_cen"/>
</dbReference>
<evidence type="ECO:0000256" key="2">
    <source>
        <dbReference type="ARBA" id="ARBA00009792"/>
    </source>
</evidence>
<dbReference type="Proteomes" id="UP000050790">
    <property type="component" value="Unassembled WGS sequence"/>
</dbReference>
<dbReference type="FunFam" id="3.20.110.10:FF:000015">
    <property type="entry name" value="Alpha-mannosidase"/>
    <property type="match status" value="1"/>
</dbReference>
<evidence type="ECO:0000313" key="16">
    <source>
        <dbReference type="WBParaSite" id="SMRG1_84760.1"/>
    </source>
</evidence>
<dbReference type="Gene3D" id="2.70.98.30">
    <property type="entry name" value="Golgi alpha-mannosidase II, domain 4"/>
    <property type="match status" value="1"/>
</dbReference>
<dbReference type="InterPro" id="IPR050843">
    <property type="entry name" value="Glycosyl_Hydrlase_38"/>
</dbReference>